<comment type="caution">
    <text evidence="3">The sequence shown here is derived from an EMBL/GenBank/DDBJ whole genome shotgun (WGS) entry which is preliminary data.</text>
</comment>
<dbReference type="Proteomes" id="UP000593567">
    <property type="component" value="Unassembled WGS sequence"/>
</dbReference>
<evidence type="ECO:0000313" key="4">
    <source>
        <dbReference type="Proteomes" id="UP000593567"/>
    </source>
</evidence>
<feature type="domain" description="EF-hand" evidence="2">
    <location>
        <begin position="259"/>
        <end position="275"/>
    </location>
</feature>
<gene>
    <name evidence="3" type="ORF">EB796_001254</name>
</gene>
<accession>A0A7J7KQM4</accession>
<reference evidence="3" key="1">
    <citation type="submission" date="2020-06" db="EMBL/GenBank/DDBJ databases">
        <title>Draft genome of Bugula neritina, a colonial animal packing powerful symbionts and potential medicines.</title>
        <authorList>
            <person name="Rayko M."/>
        </authorList>
    </citation>
    <scope>NUCLEOTIDE SEQUENCE [LARGE SCALE GENOMIC DNA]</scope>
    <source>
        <strain evidence="3">Kwan_BN1</strain>
    </source>
</reference>
<name>A0A7J7KQM4_BUGNE</name>
<dbReference type="InterPro" id="IPR002048">
    <property type="entry name" value="EF_hand_dom"/>
</dbReference>
<dbReference type="PROSITE" id="PS50222">
    <property type="entry name" value="EF_HAND_2"/>
    <property type="match status" value="1"/>
</dbReference>
<evidence type="ECO:0000313" key="3">
    <source>
        <dbReference type="EMBL" id="KAF6040472.1"/>
    </source>
</evidence>
<proteinExistence type="predicted"/>
<dbReference type="AlphaFoldDB" id="A0A7J7KQM4"/>
<protein>
    <recommendedName>
        <fullName evidence="2">EF-hand domain-containing protein</fullName>
    </recommendedName>
</protein>
<dbReference type="GO" id="GO:0005509">
    <property type="term" value="F:calcium ion binding"/>
    <property type="evidence" value="ECO:0007669"/>
    <property type="project" value="InterPro"/>
</dbReference>
<feature type="region of interest" description="Disordered" evidence="1">
    <location>
        <begin position="194"/>
        <end position="219"/>
    </location>
</feature>
<evidence type="ECO:0000259" key="2">
    <source>
        <dbReference type="PROSITE" id="PS50222"/>
    </source>
</evidence>
<evidence type="ECO:0000256" key="1">
    <source>
        <dbReference type="SAM" id="MobiDB-lite"/>
    </source>
</evidence>
<keyword evidence="4" id="KW-1185">Reference proteome</keyword>
<feature type="compositionally biased region" description="Basic and acidic residues" evidence="1">
    <location>
        <begin position="196"/>
        <end position="212"/>
    </location>
</feature>
<organism evidence="3 4">
    <name type="scientific">Bugula neritina</name>
    <name type="common">Brown bryozoan</name>
    <name type="synonym">Sertularia neritina</name>
    <dbReference type="NCBI Taxonomy" id="10212"/>
    <lineage>
        <taxon>Eukaryota</taxon>
        <taxon>Metazoa</taxon>
        <taxon>Spiralia</taxon>
        <taxon>Lophotrochozoa</taxon>
        <taxon>Bryozoa</taxon>
        <taxon>Gymnolaemata</taxon>
        <taxon>Cheilostomatida</taxon>
        <taxon>Flustrina</taxon>
        <taxon>Buguloidea</taxon>
        <taxon>Bugulidae</taxon>
        <taxon>Bugula</taxon>
    </lineage>
</organism>
<sequence length="275" mass="29595">MEVESDCSVSLPSFQPSVPLPKACTSSCTSTSSTPSSTSINTTAAAGPTFSIVTSTAPDNIFIATSSSISTDATTDISNNTSTNRYAVEIVGDTSTTDQTVNESVDSSLAESIGAYPVEIATSNQVNSNAYSSDFGKSENNSYSDAESESIGIDCDDILLCAKDELQTNDYNNEYCLANSNDYQSLNSAAATSYSDKYERDNSDVSKSESENNQHSNSVKDIISQIESGSDFTHVDKCSNKLEDMIEDGKRHDSLHFSEDDSYIQFVFNEYDKNG</sequence>
<dbReference type="EMBL" id="VXIV02000139">
    <property type="protein sequence ID" value="KAF6040472.1"/>
    <property type="molecule type" value="Genomic_DNA"/>
</dbReference>